<dbReference type="AlphaFoldDB" id="A0A2M8LUY7"/>
<feature type="binding site" evidence="11">
    <location>
        <position position="53"/>
    </location>
    <ligand>
        <name>[4Fe-4S] cluster</name>
        <dbReference type="ChEBI" id="CHEBI:49883"/>
    </ligand>
</feature>
<feature type="domain" description="4Fe-4S Wbl-type" evidence="12">
    <location>
        <begin position="20"/>
        <end position="77"/>
    </location>
</feature>
<dbReference type="GO" id="GO:0003677">
    <property type="term" value="F:DNA binding"/>
    <property type="evidence" value="ECO:0007669"/>
    <property type="project" value="UniProtKB-UniRule"/>
</dbReference>
<dbReference type="Pfam" id="PF02467">
    <property type="entry name" value="Whib"/>
    <property type="match status" value="1"/>
</dbReference>
<keyword evidence="3 11" id="KW-0004">4Fe-4S</keyword>
<dbReference type="GO" id="GO:0045454">
    <property type="term" value="P:cell redox homeostasis"/>
    <property type="evidence" value="ECO:0007669"/>
    <property type="project" value="TreeGrafter"/>
</dbReference>
<evidence type="ECO:0000256" key="7">
    <source>
        <dbReference type="ARBA" id="ARBA00023015"/>
    </source>
</evidence>
<feature type="binding site" evidence="11">
    <location>
        <position position="44"/>
    </location>
    <ligand>
        <name>[4Fe-4S] cluster</name>
        <dbReference type="ChEBI" id="CHEBI:49883"/>
    </ligand>
</feature>
<keyword evidence="6 11" id="KW-0411">Iron-sulfur</keyword>
<evidence type="ECO:0000256" key="11">
    <source>
        <dbReference type="HAMAP-Rule" id="MF_01479"/>
    </source>
</evidence>
<evidence type="ECO:0000256" key="1">
    <source>
        <dbReference type="ARBA" id="ARBA00004496"/>
    </source>
</evidence>
<keyword evidence="9 11" id="KW-1015">Disulfide bond</keyword>
<evidence type="ECO:0000256" key="5">
    <source>
        <dbReference type="ARBA" id="ARBA00023004"/>
    </source>
</evidence>
<dbReference type="PANTHER" id="PTHR38839">
    <property type="entry name" value="TRANSCRIPTIONAL REGULATOR WHID-RELATED"/>
    <property type="match status" value="1"/>
</dbReference>
<dbReference type="PROSITE" id="PS51674">
    <property type="entry name" value="4FE4S_WBL"/>
    <property type="match status" value="1"/>
</dbReference>
<name>A0A2M8LUY7_9ACTN</name>
<comment type="cofactor">
    <cofactor evidence="11">
        <name>[4Fe-4S] cluster</name>
        <dbReference type="ChEBI" id="CHEBI:49883"/>
    </cofactor>
    <text evidence="11">Binds 1 [4Fe-4S] cluster per subunit. Following nitrosylation of the [4Fe-4S] cluster binds 1 [4Fe-8(NO)] cluster per subunit.</text>
</comment>
<organism evidence="13 14">
    <name type="scientific">Streptomyces carminius</name>
    <dbReference type="NCBI Taxonomy" id="2665496"/>
    <lineage>
        <taxon>Bacteria</taxon>
        <taxon>Bacillati</taxon>
        <taxon>Actinomycetota</taxon>
        <taxon>Actinomycetes</taxon>
        <taxon>Kitasatosporales</taxon>
        <taxon>Streptomycetaceae</taxon>
        <taxon>Streptomyces</taxon>
    </lineage>
</organism>
<proteinExistence type="inferred from homology"/>
<dbReference type="InterPro" id="IPR003482">
    <property type="entry name" value="Whib"/>
</dbReference>
<dbReference type="GO" id="GO:0047134">
    <property type="term" value="F:protein-disulfide reductase [NAD(P)H] activity"/>
    <property type="evidence" value="ECO:0007669"/>
    <property type="project" value="TreeGrafter"/>
</dbReference>
<comment type="PTM">
    <text evidence="11">Upon Fe-S cluster removal intramolecular disulfide bonds are formed.</text>
</comment>
<evidence type="ECO:0000313" key="14">
    <source>
        <dbReference type="Proteomes" id="UP000230407"/>
    </source>
</evidence>
<sequence>MAIDYSGPVRQLPGWWERALCAQIGSEPFFPEPGRTPVEAKRICQSCEGRVECLEYALTHDERYGVWGGLSEEERRRLKRGERQARYGEDMPRSA</sequence>
<keyword evidence="14" id="KW-1185">Reference proteome</keyword>
<evidence type="ECO:0000259" key="12">
    <source>
        <dbReference type="PROSITE" id="PS51674"/>
    </source>
</evidence>
<keyword evidence="7 11" id="KW-0805">Transcription regulation</keyword>
<dbReference type="EMBL" id="PGGW01000061">
    <property type="protein sequence ID" value="PJE95765.1"/>
    <property type="molecule type" value="Genomic_DNA"/>
</dbReference>
<dbReference type="RefSeq" id="WP_100203490.1">
    <property type="nucleotide sequence ID" value="NZ_PGGW01000061.1"/>
</dbReference>
<gene>
    <name evidence="11" type="primary">whiB</name>
    <name evidence="13" type="ORF">CUT44_21105</name>
</gene>
<keyword evidence="5 11" id="KW-0408">Iron</keyword>
<comment type="subcellular location">
    <subcellularLocation>
        <location evidence="1 11">Cytoplasm</location>
    </subcellularLocation>
</comment>
<accession>A0A2M8LUY7</accession>
<dbReference type="GO" id="GO:0051539">
    <property type="term" value="F:4 iron, 4 sulfur cluster binding"/>
    <property type="evidence" value="ECO:0007669"/>
    <property type="project" value="UniProtKB-UniRule"/>
</dbReference>
<dbReference type="HAMAP" id="MF_01479">
    <property type="entry name" value="WhiB"/>
    <property type="match status" value="1"/>
</dbReference>
<dbReference type="GO" id="GO:0045892">
    <property type="term" value="P:negative regulation of DNA-templated transcription"/>
    <property type="evidence" value="ECO:0007669"/>
    <property type="project" value="TreeGrafter"/>
</dbReference>
<comment type="similarity">
    <text evidence="2 11">Belongs to the WhiB family.</text>
</comment>
<evidence type="ECO:0000256" key="3">
    <source>
        <dbReference type="ARBA" id="ARBA00022485"/>
    </source>
</evidence>
<dbReference type="PANTHER" id="PTHR38839:SF4">
    <property type="entry name" value="TRANSCRIPTIONAL REGULATOR WHIB"/>
    <property type="match status" value="1"/>
</dbReference>
<dbReference type="Proteomes" id="UP000230407">
    <property type="component" value="Unassembled WGS sequence"/>
</dbReference>
<keyword evidence="10 11" id="KW-0804">Transcription</keyword>
<comment type="PTM">
    <text evidence="11">The Fe-S cluster can be nitrosylated by nitric oxide (NO).</text>
</comment>
<evidence type="ECO:0000256" key="6">
    <source>
        <dbReference type="ARBA" id="ARBA00023014"/>
    </source>
</evidence>
<keyword evidence="8 11" id="KW-0238">DNA-binding</keyword>
<dbReference type="GO" id="GO:0035731">
    <property type="term" value="F:dinitrosyl-iron complex binding"/>
    <property type="evidence" value="ECO:0007669"/>
    <property type="project" value="UniProtKB-UniRule"/>
</dbReference>
<dbReference type="GO" id="GO:0046872">
    <property type="term" value="F:metal ion binding"/>
    <property type="evidence" value="ECO:0007669"/>
    <property type="project" value="UniProtKB-KW"/>
</dbReference>
<dbReference type="InterPro" id="IPR034768">
    <property type="entry name" value="4FE4S_WBL"/>
</dbReference>
<evidence type="ECO:0000256" key="8">
    <source>
        <dbReference type="ARBA" id="ARBA00023125"/>
    </source>
</evidence>
<comment type="caution">
    <text evidence="13">The sequence shown here is derived from an EMBL/GenBank/DDBJ whole genome shotgun (WGS) entry which is preliminary data.</text>
</comment>
<evidence type="ECO:0000256" key="9">
    <source>
        <dbReference type="ARBA" id="ARBA00023157"/>
    </source>
</evidence>
<evidence type="ECO:0000313" key="13">
    <source>
        <dbReference type="EMBL" id="PJE95765.1"/>
    </source>
</evidence>
<reference evidence="13 14" key="1">
    <citation type="submission" date="2017-11" db="EMBL/GenBank/DDBJ databases">
        <title>Streptomyces carmine sp. nov., a novel actinomycete isolated from Sophora alopecuroides in Xinjiang, China.</title>
        <authorList>
            <person name="Wang Y."/>
            <person name="Luo X."/>
            <person name="Wan C."/>
            <person name="Zhang L."/>
        </authorList>
    </citation>
    <scope>NUCLEOTIDE SEQUENCE [LARGE SCALE GENOMIC DNA]</scope>
    <source>
        <strain evidence="13 14">TRM SA0054</strain>
    </source>
</reference>
<feature type="binding site" evidence="11">
    <location>
        <position position="21"/>
    </location>
    <ligand>
        <name>[4Fe-4S] cluster</name>
        <dbReference type="ChEBI" id="CHEBI:49883"/>
    </ligand>
</feature>
<keyword evidence="4 11" id="KW-0479">Metal-binding</keyword>
<evidence type="ECO:0000256" key="10">
    <source>
        <dbReference type="ARBA" id="ARBA00023163"/>
    </source>
</evidence>
<comment type="function">
    <text evidence="11">Acts as a transcriptional regulator. Probably redox-responsive. The apo- but not holo-form probably binds DNA.</text>
</comment>
<keyword evidence="11" id="KW-0963">Cytoplasm</keyword>
<protein>
    <recommendedName>
        <fullName evidence="11">Transcriptional regulator WhiB</fullName>
    </recommendedName>
</protein>
<evidence type="ECO:0000256" key="2">
    <source>
        <dbReference type="ARBA" id="ARBA00006597"/>
    </source>
</evidence>
<evidence type="ECO:0000256" key="4">
    <source>
        <dbReference type="ARBA" id="ARBA00022723"/>
    </source>
</evidence>
<feature type="binding site" evidence="11">
    <location>
        <position position="47"/>
    </location>
    <ligand>
        <name>[4Fe-4S] cluster</name>
        <dbReference type="ChEBI" id="CHEBI:49883"/>
    </ligand>
</feature>
<dbReference type="GO" id="GO:0005737">
    <property type="term" value="C:cytoplasm"/>
    <property type="evidence" value="ECO:0007669"/>
    <property type="project" value="UniProtKB-SubCell"/>
</dbReference>